<sequence length="121" mass="13589">MNSIIRKTIKSMVRTTFTTSNKQFLIIFLHPIIFPLGIATNIFRNVYQGDLLPSQDKSLGLPPMHAADLSLSLCSSYILLEHASSSSQVRSPWNSKSLSHTLHMLDKCQTWPFLSKVACKP</sequence>
<dbReference type="AlphaFoldDB" id="A0A922FLE1"/>
<evidence type="ECO:0000313" key="3">
    <source>
        <dbReference type="Proteomes" id="UP000811246"/>
    </source>
</evidence>
<accession>A0A922FLE1</accession>
<dbReference type="EMBL" id="CM031827">
    <property type="protein sequence ID" value="KAG6722892.1"/>
    <property type="molecule type" value="Genomic_DNA"/>
</dbReference>
<keyword evidence="1" id="KW-0812">Transmembrane</keyword>
<feature type="transmembrane region" description="Helical" evidence="1">
    <location>
        <begin position="24"/>
        <end position="43"/>
    </location>
</feature>
<dbReference type="Proteomes" id="UP000811246">
    <property type="component" value="Chromosome 3"/>
</dbReference>
<comment type="caution">
    <text evidence="2">The sequence shown here is derived from an EMBL/GenBank/DDBJ whole genome shotgun (WGS) entry which is preliminary data.</text>
</comment>
<evidence type="ECO:0000256" key="1">
    <source>
        <dbReference type="SAM" id="Phobius"/>
    </source>
</evidence>
<proteinExistence type="predicted"/>
<evidence type="ECO:0000313" key="2">
    <source>
        <dbReference type="EMBL" id="KAG6722892.1"/>
    </source>
</evidence>
<keyword evidence="1" id="KW-0472">Membrane</keyword>
<protein>
    <submittedName>
        <fullName evidence="2">Uncharacterized protein</fullName>
    </submittedName>
</protein>
<name>A0A922FLE1_CARIL</name>
<organism evidence="2 3">
    <name type="scientific">Carya illinoinensis</name>
    <name type="common">Pecan</name>
    <dbReference type="NCBI Taxonomy" id="32201"/>
    <lineage>
        <taxon>Eukaryota</taxon>
        <taxon>Viridiplantae</taxon>
        <taxon>Streptophyta</taxon>
        <taxon>Embryophyta</taxon>
        <taxon>Tracheophyta</taxon>
        <taxon>Spermatophyta</taxon>
        <taxon>Magnoliopsida</taxon>
        <taxon>eudicotyledons</taxon>
        <taxon>Gunneridae</taxon>
        <taxon>Pentapetalae</taxon>
        <taxon>rosids</taxon>
        <taxon>fabids</taxon>
        <taxon>Fagales</taxon>
        <taxon>Juglandaceae</taxon>
        <taxon>Carya</taxon>
    </lineage>
</organism>
<keyword evidence="1" id="KW-1133">Transmembrane helix</keyword>
<reference evidence="2" key="1">
    <citation type="submission" date="2021-01" db="EMBL/GenBank/DDBJ databases">
        <authorList>
            <person name="Lovell J.T."/>
            <person name="Bentley N."/>
            <person name="Bhattarai G."/>
            <person name="Jenkins J.W."/>
            <person name="Sreedasyam A."/>
            <person name="Alarcon Y."/>
            <person name="Bock C."/>
            <person name="Boston L."/>
            <person name="Carlson J."/>
            <person name="Cervantes K."/>
            <person name="Clermont K."/>
            <person name="Krom N."/>
            <person name="Kubenka K."/>
            <person name="Mamidi S."/>
            <person name="Mattison C."/>
            <person name="Monteros M."/>
            <person name="Pisani C."/>
            <person name="Plott C."/>
            <person name="Rajasekar S."/>
            <person name="Rhein H.S."/>
            <person name="Rohla C."/>
            <person name="Song M."/>
            <person name="Hilaire R.S."/>
            <person name="Shu S."/>
            <person name="Wells L."/>
            <person name="Wang X."/>
            <person name="Webber J."/>
            <person name="Heerema R.J."/>
            <person name="Klein P."/>
            <person name="Conner P."/>
            <person name="Grauke L."/>
            <person name="Grimwood J."/>
            <person name="Schmutz J."/>
            <person name="Randall J.J."/>
        </authorList>
    </citation>
    <scope>NUCLEOTIDE SEQUENCE</scope>
    <source>
        <tissue evidence="2">Leaf</tissue>
    </source>
</reference>
<gene>
    <name evidence="2" type="ORF">I3842_03G183700</name>
</gene>